<dbReference type="RefSeq" id="WP_173123897.1">
    <property type="nucleotide sequence ID" value="NZ_JABRWJ010000004.1"/>
</dbReference>
<accession>A0ABX2EI70</accession>
<gene>
    <name evidence="2" type="ORF">HLB44_15215</name>
</gene>
<evidence type="ECO:0000313" key="3">
    <source>
        <dbReference type="Proteomes" id="UP000737171"/>
    </source>
</evidence>
<comment type="caution">
    <text evidence="2">The sequence shown here is derived from an EMBL/GenBank/DDBJ whole genome shotgun (WGS) entry which is preliminary data.</text>
</comment>
<name>A0ABX2EI70_9BURK</name>
<proteinExistence type="predicted"/>
<dbReference type="PANTHER" id="PTHR36444">
    <property type="entry name" value="TRANSCRIPTIONAL REGULATOR PROTEIN YOBU-RELATED"/>
    <property type="match status" value="1"/>
</dbReference>
<keyword evidence="3" id="KW-1185">Reference proteome</keyword>
<dbReference type="SMART" id="SM00871">
    <property type="entry name" value="AraC_E_bind"/>
    <property type="match status" value="1"/>
</dbReference>
<dbReference type="EMBL" id="JABRWJ010000004">
    <property type="protein sequence ID" value="NRF68342.1"/>
    <property type="molecule type" value="Genomic_DNA"/>
</dbReference>
<protein>
    <submittedName>
        <fullName evidence="2">AraC family transcriptional regulator</fullName>
    </submittedName>
</protein>
<sequence>MFQTQHSEPFTVIGLALRTTNAEAFETIPAHWQRFYRDELLARIPGKLSDDVIALYTHFEHAGRDNDGEYTFVIGAPVTADAVPPEGLIQVDVPAVRCAVFEVERGHPERVGETWRTIWQQQGLPRRYVCDHERYRTDGRIHIHVGLR</sequence>
<reference evidence="2 3" key="1">
    <citation type="submission" date="2020-05" db="EMBL/GenBank/DDBJ databases">
        <title>Aquincola sp. isolate from soil.</title>
        <authorList>
            <person name="Han J."/>
            <person name="Kim D.-U."/>
        </authorList>
    </citation>
    <scope>NUCLEOTIDE SEQUENCE [LARGE SCALE GENOMIC DNA]</scope>
    <source>
        <strain evidence="2 3">S2</strain>
    </source>
</reference>
<feature type="domain" description="AraC effector-binding" evidence="1">
    <location>
        <begin position="1"/>
        <end position="148"/>
    </location>
</feature>
<dbReference type="Pfam" id="PF14526">
    <property type="entry name" value="Cass2"/>
    <property type="match status" value="1"/>
</dbReference>
<evidence type="ECO:0000259" key="1">
    <source>
        <dbReference type="SMART" id="SM00871"/>
    </source>
</evidence>
<organism evidence="2 3">
    <name type="scientific">Pseudaquabacterium terrae</name>
    <dbReference type="NCBI Taxonomy" id="2732868"/>
    <lineage>
        <taxon>Bacteria</taxon>
        <taxon>Pseudomonadati</taxon>
        <taxon>Pseudomonadota</taxon>
        <taxon>Betaproteobacteria</taxon>
        <taxon>Burkholderiales</taxon>
        <taxon>Sphaerotilaceae</taxon>
        <taxon>Pseudaquabacterium</taxon>
    </lineage>
</organism>
<evidence type="ECO:0000313" key="2">
    <source>
        <dbReference type="EMBL" id="NRF68342.1"/>
    </source>
</evidence>
<dbReference type="SUPFAM" id="SSF55136">
    <property type="entry name" value="Probable bacterial effector-binding domain"/>
    <property type="match status" value="1"/>
</dbReference>
<dbReference type="InterPro" id="IPR011256">
    <property type="entry name" value="Reg_factor_effector_dom_sf"/>
</dbReference>
<dbReference type="PANTHER" id="PTHR36444:SF2">
    <property type="entry name" value="TRANSCRIPTIONAL REGULATOR PROTEIN YOBU-RELATED"/>
    <property type="match status" value="1"/>
</dbReference>
<dbReference type="Gene3D" id="3.20.80.10">
    <property type="entry name" value="Regulatory factor, effector binding domain"/>
    <property type="match status" value="1"/>
</dbReference>
<dbReference type="InterPro" id="IPR053182">
    <property type="entry name" value="YobU-like_regulator"/>
</dbReference>
<dbReference type="Proteomes" id="UP000737171">
    <property type="component" value="Unassembled WGS sequence"/>
</dbReference>
<dbReference type="InterPro" id="IPR010499">
    <property type="entry name" value="AraC_E-bd"/>
</dbReference>
<dbReference type="InterPro" id="IPR029441">
    <property type="entry name" value="Cass2"/>
</dbReference>